<keyword evidence="8" id="KW-0325">Glycoprotein</keyword>
<feature type="domain" description="MHC class II beta chain N-terminal" evidence="11">
    <location>
        <begin position="47"/>
        <end position="120"/>
    </location>
</feature>
<dbReference type="STRING" id="10020.ENSDORP00000020961"/>
<dbReference type="KEGG" id="dord:105999837"/>
<dbReference type="GeneID" id="105999837"/>
<keyword evidence="12" id="KW-1185">Reference proteome</keyword>
<dbReference type="PANTHER" id="PTHR19944:SF99">
    <property type="entry name" value="HLA CLASS II HISTOCOMPATIBILITY ANTIGEN, DRB1 BETA CHAIN"/>
    <property type="match status" value="1"/>
</dbReference>
<evidence type="ECO:0000256" key="4">
    <source>
        <dbReference type="ARBA" id="ARBA00022989"/>
    </source>
</evidence>
<dbReference type="GO" id="GO:0042613">
    <property type="term" value="C:MHC class II protein complex"/>
    <property type="evidence" value="ECO:0007669"/>
    <property type="project" value="UniProtKB-KW"/>
</dbReference>
<reference evidence="13" key="1">
    <citation type="submission" date="2025-08" db="UniProtKB">
        <authorList>
            <consortium name="RefSeq"/>
        </authorList>
    </citation>
    <scope>IDENTIFICATION</scope>
    <source>
        <tissue evidence="13">Kidney</tissue>
    </source>
</reference>
<dbReference type="FunFam" id="3.10.320.10:FF:000001">
    <property type="entry name" value="HLA class II histocompatibility antigen, DRB1-1 beta chain"/>
    <property type="match status" value="1"/>
</dbReference>
<dbReference type="Gene3D" id="3.10.320.10">
    <property type="entry name" value="Class II Histocompatibility Antigen, M Beta Chain, Chain B, domain 1"/>
    <property type="match status" value="1"/>
</dbReference>
<keyword evidence="3" id="KW-0391">Immunity</keyword>
<evidence type="ECO:0000256" key="8">
    <source>
        <dbReference type="ARBA" id="ARBA00023180"/>
    </source>
</evidence>
<evidence type="ECO:0000256" key="10">
    <source>
        <dbReference type="SAM" id="Phobius"/>
    </source>
</evidence>
<keyword evidence="9" id="KW-0491">MHC II</keyword>
<keyword evidence="6 10" id="KW-0472">Membrane</keyword>
<evidence type="ECO:0000256" key="1">
    <source>
        <dbReference type="ARBA" id="ARBA00004479"/>
    </source>
</evidence>
<dbReference type="InParanoid" id="A0A1S3GNM7"/>
<organism evidence="12 13">
    <name type="scientific">Dipodomys ordii</name>
    <name type="common">Ord's kangaroo rat</name>
    <dbReference type="NCBI Taxonomy" id="10020"/>
    <lineage>
        <taxon>Eukaryota</taxon>
        <taxon>Metazoa</taxon>
        <taxon>Chordata</taxon>
        <taxon>Craniata</taxon>
        <taxon>Vertebrata</taxon>
        <taxon>Euteleostomi</taxon>
        <taxon>Mammalia</taxon>
        <taxon>Eutheria</taxon>
        <taxon>Euarchontoglires</taxon>
        <taxon>Glires</taxon>
        <taxon>Rodentia</taxon>
        <taxon>Castorimorpha</taxon>
        <taxon>Heteromyidae</taxon>
        <taxon>Dipodomyinae</taxon>
        <taxon>Dipodomys</taxon>
    </lineage>
</organism>
<keyword evidence="2 10" id="KW-0812">Transmembrane</keyword>
<keyword evidence="5" id="KW-1064">Adaptive immunity</keyword>
<keyword evidence="7" id="KW-1015">Disulfide bond</keyword>
<evidence type="ECO:0000313" key="13">
    <source>
        <dbReference type="RefSeq" id="XP_012890421.1"/>
    </source>
</evidence>
<evidence type="ECO:0000256" key="3">
    <source>
        <dbReference type="ARBA" id="ARBA00022859"/>
    </source>
</evidence>
<sequence length="163" mass="18693">MLISSMVYPRLPGGFHMAVMMVLLMVLSLPLALTRDFQPRFLLQAKSECHFFNGTQRLVFMERRIHNQEEYLRFDSSLRKFIALTELGQPEAETWNKKASLEEMAAEVDRFCRHNYEVAEAFTVQRREPQSGSVQGKMMSGVGGFVLGLLFLGAGLFVYFRNS</sequence>
<dbReference type="OrthoDB" id="10043043at2759"/>
<dbReference type="GO" id="GO:0002250">
    <property type="term" value="P:adaptive immune response"/>
    <property type="evidence" value="ECO:0007669"/>
    <property type="project" value="UniProtKB-KW"/>
</dbReference>
<evidence type="ECO:0000313" key="12">
    <source>
        <dbReference type="Proteomes" id="UP000081671"/>
    </source>
</evidence>
<dbReference type="GO" id="GO:0002504">
    <property type="term" value="P:antigen processing and presentation of peptide or polysaccharide antigen via MHC class II"/>
    <property type="evidence" value="ECO:0007669"/>
    <property type="project" value="UniProtKB-KW"/>
</dbReference>
<proteinExistence type="predicted"/>
<keyword evidence="4 10" id="KW-1133">Transmembrane helix</keyword>
<dbReference type="Proteomes" id="UP000081671">
    <property type="component" value="Unplaced"/>
</dbReference>
<dbReference type="Pfam" id="PF00969">
    <property type="entry name" value="MHC_II_beta"/>
    <property type="match status" value="1"/>
</dbReference>
<feature type="transmembrane region" description="Helical" evidence="10">
    <location>
        <begin position="141"/>
        <end position="160"/>
    </location>
</feature>
<gene>
    <name evidence="13" type="primary">LOC105999837</name>
</gene>
<dbReference type="PANTHER" id="PTHR19944">
    <property type="entry name" value="MHC CLASS II-RELATED"/>
    <property type="match status" value="1"/>
</dbReference>
<dbReference type="InterPro" id="IPR014745">
    <property type="entry name" value="MHC_II_a/b_N"/>
</dbReference>
<dbReference type="AlphaFoldDB" id="A0A1S3GNM7"/>
<comment type="subcellular location">
    <subcellularLocation>
        <location evidence="1">Membrane</location>
        <topology evidence="1">Single-pass type I membrane protein</topology>
    </subcellularLocation>
</comment>
<accession>A0A1S3GNM7</accession>
<dbReference type="InterPro" id="IPR050160">
    <property type="entry name" value="MHC/Immunoglobulin"/>
</dbReference>
<dbReference type="RefSeq" id="XP_012890421.1">
    <property type="nucleotide sequence ID" value="XM_013034967.1"/>
</dbReference>
<evidence type="ECO:0000259" key="11">
    <source>
        <dbReference type="SMART" id="SM00921"/>
    </source>
</evidence>
<dbReference type="InterPro" id="IPR000353">
    <property type="entry name" value="MHC_II_b_N"/>
</dbReference>
<feature type="transmembrane region" description="Helical" evidence="10">
    <location>
        <begin position="15"/>
        <end position="33"/>
    </location>
</feature>
<evidence type="ECO:0000256" key="7">
    <source>
        <dbReference type="ARBA" id="ARBA00023157"/>
    </source>
</evidence>
<name>A0A1S3GNM7_DIPOR</name>
<dbReference type="SUPFAM" id="SSF54452">
    <property type="entry name" value="MHC antigen-recognition domain"/>
    <property type="match status" value="1"/>
</dbReference>
<dbReference type="SMART" id="SM00921">
    <property type="entry name" value="MHC_II_beta"/>
    <property type="match status" value="1"/>
</dbReference>
<evidence type="ECO:0000256" key="9">
    <source>
        <dbReference type="ARBA" id="ARBA00023182"/>
    </source>
</evidence>
<dbReference type="InterPro" id="IPR011162">
    <property type="entry name" value="MHC_I/II-like_Ag-recog"/>
</dbReference>
<evidence type="ECO:0000256" key="6">
    <source>
        <dbReference type="ARBA" id="ARBA00023136"/>
    </source>
</evidence>
<protein>
    <submittedName>
        <fullName evidence="13">HLA class II histocompatibility antigen, DRB1-10 beta chain-like</fullName>
    </submittedName>
</protein>
<evidence type="ECO:0000256" key="2">
    <source>
        <dbReference type="ARBA" id="ARBA00022692"/>
    </source>
</evidence>
<evidence type="ECO:0000256" key="5">
    <source>
        <dbReference type="ARBA" id="ARBA00023130"/>
    </source>
</evidence>